<dbReference type="SMART" id="SM00490">
    <property type="entry name" value="HELICc"/>
    <property type="match status" value="1"/>
</dbReference>
<dbReference type="Pfam" id="PF03461">
    <property type="entry name" value="TRCF"/>
    <property type="match status" value="1"/>
</dbReference>
<evidence type="ECO:0000256" key="2">
    <source>
        <dbReference type="ARBA" id="ARBA00022490"/>
    </source>
</evidence>
<proteinExistence type="inferred from homology"/>
<dbReference type="SUPFAM" id="SSF52540">
    <property type="entry name" value="P-loop containing nucleoside triphosphate hydrolases"/>
    <property type="match status" value="4"/>
</dbReference>
<accession>A0A1H3KY74</accession>
<dbReference type="GO" id="GO:0016787">
    <property type="term" value="F:hydrolase activity"/>
    <property type="evidence" value="ECO:0007669"/>
    <property type="project" value="UniProtKB-KW"/>
</dbReference>
<dbReference type="InterPro" id="IPR036101">
    <property type="entry name" value="CarD-like/TRCF_RID_sf"/>
</dbReference>
<keyword evidence="5 13" id="KW-0378">Hydrolase</keyword>
<dbReference type="InterPro" id="IPR014001">
    <property type="entry name" value="Helicase_ATP-bd"/>
</dbReference>
<evidence type="ECO:0000256" key="1">
    <source>
        <dbReference type="ARBA" id="ARBA00004496"/>
    </source>
</evidence>
<dbReference type="Pfam" id="PF17757">
    <property type="entry name" value="UvrB_inter"/>
    <property type="match status" value="1"/>
</dbReference>
<evidence type="ECO:0000313" key="16">
    <source>
        <dbReference type="EMBL" id="SDY57113.1"/>
    </source>
</evidence>
<evidence type="ECO:0000256" key="4">
    <source>
        <dbReference type="ARBA" id="ARBA00022763"/>
    </source>
</evidence>
<dbReference type="GO" id="GO:0006355">
    <property type="term" value="P:regulation of DNA-templated transcription"/>
    <property type="evidence" value="ECO:0007669"/>
    <property type="project" value="UniProtKB-UniRule"/>
</dbReference>
<dbReference type="RefSeq" id="WP_176967821.1">
    <property type="nucleotide sequence ID" value="NZ_FNQE01000002.1"/>
</dbReference>
<dbReference type="EMBL" id="FNQE01000002">
    <property type="protein sequence ID" value="SDY57113.1"/>
    <property type="molecule type" value="Genomic_DNA"/>
</dbReference>
<dbReference type="PANTHER" id="PTHR47964">
    <property type="entry name" value="ATP-DEPENDENT DNA HELICASE HOMOLOG RECG, CHLOROPLASTIC"/>
    <property type="match status" value="1"/>
</dbReference>
<comment type="function">
    <text evidence="13">Couples transcription and DNA repair by recognizing RNA polymerase (RNAP) stalled at DNA lesions. Mediates ATP-dependent release of RNAP and its truncated transcript from the DNA, and recruitment of nucleotide excision repair machinery to the damaged site.</text>
</comment>
<protein>
    <recommendedName>
        <fullName evidence="12 13">Transcription-repair-coupling factor</fullName>
        <shortName evidence="13">TRCF</shortName>
        <ecNumber evidence="13">3.6.4.-</ecNumber>
    </recommendedName>
</protein>
<evidence type="ECO:0000256" key="8">
    <source>
        <dbReference type="ARBA" id="ARBA00023125"/>
    </source>
</evidence>
<dbReference type="Pfam" id="PF02559">
    <property type="entry name" value="CarD_TRCF_RID"/>
    <property type="match status" value="1"/>
</dbReference>
<dbReference type="InterPro" id="IPR003711">
    <property type="entry name" value="CarD-like/TRCF_RID"/>
</dbReference>
<dbReference type="Gene3D" id="2.40.10.170">
    <property type="match status" value="1"/>
</dbReference>
<dbReference type="FunFam" id="3.40.50.300:FF:000546">
    <property type="entry name" value="Transcription-repair-coupling factor"/>
    <property type="match status" value="1"/>
</dbReference>
<dbReference type="Pfam" id="PF00271">
    <property type="entry name" value="Helicase_C"/>
    <property type="match status" value="1"/>
</dbReference>
<keyword evidence="2 13" id="KW-0963">Cytoplasm</keyword>
<dbReference type="SMART" id="SM00487">
    <property type="entry name" value="DEXDc"/>
    <property type="match status" value="1"/>
</dbReference>
<dbReference type="Gene3D" id="3.90.1150.50">
    <property type="entry name" value="Transcription-repair-coupling factor, D7 domain"/>
    <property type="match status" value="1"/>
</dbReference>
<dbReference type="GO" id="GO:0003678">
    <property type="term" value="F:DNA helicase activity"/>
    <property type="evidence" value="ECO:0007669"/>
    <property type="project" value="TreeGrafter"/>
</dbReference>
<evidence type="ECO:0000256" key="13">
    <source>
        <dbReference type="HAMAP-Rule" id="MF_00969"/>
    </source>
</evidence>
<dbReference type="InterPro" id="IPR005118">
    <property type="entry name" value="TRCF_C"/>
</dbReference>
<dbReference type="NCBIfam" id="TIGR00580">
    <property type="entry name" value="mfd"/>
    <property type="match status" value="1"/>
</dbReference>
<dbReference type="Gene3D" id="3.40.50.11180">
    <property type="match status" value="1"/>
</dbReference>
<dbReference type="Proteomes" id="UP000198625">
    <property type="component" value="Unassembled WGS sequence"/>
</dbReference>
<feature type="domain" description="Helicase C-terminal" evidence="15">
    <location>
        <begin position="826"/>
        <end position="980"/>
    </location>
</feature>
<evidence type="ECO:0000256" key="10">
    <source>
        <dbReference type="ARBA" id="ARBA00061104"/>
    </source>
</evidence>
<feature type="domain" description="Helicase ATP-binding" evidence="14">
    <location>
        <begin position="644"/>
        <end position="805"/>
    </location>
</feature>
<organism evidence="16 17">
    <name type="scientific">Proteiniborus ethanoligenes</name>
    <dbReference type="NCBI Taxonomy" id="415015"/>
    <lineage>
        <taxon>Bacteria</taxon>
        <taxon>Bacillati</taxon>
        <taxon>Bacillota</taxon>
        <taxon>Clostridia</taxon>
        <taxon>Eubacteriales</taxon>
        <taxon>Proteiniborus</taxon>
    </lineage>
</organism>
<keyword evidence="8 13" id="KW-0238">DNA-binding</keyword>
<dbReference type="Gene3D" id="3.40.50.300">
    <property type="entry name" value="P-loop containing nucleotide triphosphate hydrolases"/>
    <property type="match status" value="2"/>
</dbReference>
<keyword evidence="17" id="KW-1185">Reference proteome</keyword>
<dbReference type="InterPro" id="IPR001650">
    <property type="entry name" value="Helicase_C-like"/>
</dbReference>
<dbReference type="InterPro" id="IPR037235">
    <property type="entry name" value="TRCF-like_C_D7"/>
</dbReference>
<dbReference type="PANTHER" id="PTHR47964:SF1">
    <property type="entry name" value="ATP-DEPENDENT DNA HELICASE HOMOLOG RECG, CHLOROPLASTIC"/>
    <property type="match status" value="1"/>
</dbReference>
<dbReference type="InterPro" id="IPR004576">
    <property type="entry name" value="Mfd"/>
</dbReference>
<dbReference type="GO" id="GO:0003684">
    <property type="term" value="F:damaged DNA binding"/>
    <property type="evidence" value="ECO:0007669"/>
    <property type="project" value="InterPro"/>
</dbReference>
<reference evidence="16 17" key="1">
    <citation type="submission" date="2016-10" db="EMBL/GenBank/DDBJ databases">
        <authorList>
            <person name="de Groot N.N."/>
        </authorList>
    </citation>
    <scope>NUCLEOTIDE SEQUENCE [LARGE SCALE GENOMIC DNA]</scope>
    <source>
        <strain evidence="16 17">DSM 21650</strain>
    </source>
</reference>
<gene>
    <name evidence="13" type="primary">mfd</name>
    <name evidence="16" type="ORF">SAMN05660462_00372</name>
</gene>
<dbReference type="Gene3D" id="3.30.2060.10">
    <property type="entry name" value="Penicillin-binding protein 1b domain"/>
    <property type="match status" value="1"/>
</dbReference>
<evidence type="ECO:0000259" key="15">
    <source>
        <dbReference type="PROSITE" id="PS51194"/>
    </source>
</evidence>
<evidence type="ECO:0000256" key="11">
    <source>
        <dbReference type="ARBA" id="ARBA00061399"/>
    </source>
</evidence>
<dbReference type="GO" id="GO:0005524">
    <property type="term" value="F:ATP binding"/>
    <property type="evidence" value="ECO:0007669"/>
    <property type="project" value="UniProtKB-UniRule"/>
</dbReference>
<dbReference type="SUPFAM" id="SSF143517">
    <property type="entry name" value="TRCF domain-like"/>
    <property type="match status" value="1"/>
</dbReference>
<dbReference type="PROSITE" id="PS51194">
    <property type="entry name" value="HELICASE_CTER"/>
    <property type="match status" value="1"/>
</dbReference>
<keyword evidence="6" id="KW-0347">Helicase</keyword>
<dbReference type="GO" id="GO:0000716">
    <property type="term" value="P:transcription-coupled nucleotide-excision repair, DNA damage recognition"/>
    <property type="evidence" value="ECO:0007669"/>
    <property type="project" value="UniProtKB-UniRule"/>
</dbReference>
<evidence type="ECO:0000256" key="3">
    <source>
        <dbReference type="ARBA" id="ARBA00022741"/>
    </source>
</evidence>
<dbReference type="SMART" id="SM01058">
    <property type="entry name" value="CarD_TRCF"/>
    <property type="match status" value="1"/>
</dbReference>
<comment type="similarity">
    <text evidence="10 13">In the N-terminal section; belongs to the UvrB family.</text>
</comment>
<evidence type="ECO:0000256" key="7">
    <source>
        <dbReference type="ARBA" id="ARBA00022840"/>
    </source>
</evidence>
<dbReference type="InterPro" id="IPR011545">
    <property type="entry name" value="DEAD/DEAH_box_helicase_dom"/>
</dbReference>
<dbReference type="STRING" id="415015.SAMN05660462_00372"/>
<dbReference type="InterPro" id="IPR027417">
    <property type="entry name" value="P-loop_NTPase"/>
</dbReference>
<sequence>MKVNMFIDSLKNLSSYDQLTKEINKKSSPIALHGLSEENIAHIIYGLNQHLDRQILIMTYDELRAKKILEDLSFFCNDNSELFPSKEVVLYDIEAYSHEISNQRVKVLDRLSKEENIVVVASVKGAISKIMSKSAIKAYTIDIELGQVVDLNNIADTLVVQGYERVHMVEGVGQFSIRGGIIDLFPVNSLNPFRIELFDDEIDSIRIFDLKTQRSIDNLSSIRIPPIKEILILKGEAESIANEMEIDLNARIKKLQKKGEVEIIDSLTEKYGHYIQRLSNGLSIGNIDLLVPYFKQELSNILEYFKNDSLVIVDEPQRIEESVKGIKEDFINRYTDLFERGEVLSRHQDIFHTYDAIVEKIHSMTSITTTNLLKNNPRFMPKAIINFNTKGMQSFHNKIELLADELKYLKYRGYKTIILSGTKERGIRLAQSLLEMNIECSYVDDPHREIKSGQVFVTHGSISRGFEYTNLKFAIISDKEAFGTYKKTRPVKARKDTTKIESFTDLNIGDHVVHEAHGIGKYIGVEQLKVQGVKKDYLAIKYSGEDKLYVPIDQMNLIQKYIGSDAVQPKINKLGSSEWAKTKTKVKKAIEDMANDLIKLYATRESIKGFKFSQDTPWQKQFDDAFPYEETEDQLRCIEEIKGDMEKDRPMDRLLCGDVGYGKTEVALRAAFKAIMDGKQVAILVPTTILAQQHYNTIIERFNQFPVKAEMLSRFRTANQQKKIINDLKSGNLDIVVGTHRLLSKDVKYKDLGLLIIDEEQRFGVKHKETIKIMKESIDVLTLTATPIPRTLHMSLIGIRDMSVIEEPPEERYPVQTYVVEHNDQIVKDAIIRELSRQGQVYYLYNRVQSIQQFASKIKALVPEARVAIGHGQMSERELERVMMDFLSRETDVLVCTTIIETGLDIPNVNTIIIHDADKMGLSQLYQLRGRVGRSNRVAYAYFTYEKNKVLTEVAEKRLKAIKEFTEFGSGFKIAMRDLEIRGAGNLLGAEQHGQMAAIGYDLYIKFLDESIKKLKGERREEIVDTSIELNIDGYIPNKYIQDEEQKVEIYKRISSINNKEDYSDVLEEIIDRFGDVPNEVVNLLRISYIKSLCIKGKIISLFQNDDIIKIEFKSLEYITPEIMNELVVSYGRRMIFDVSKNPSFKYKLMNKSQEGILSELEKIIEKISGFHIGTNKI</sequence>
<dbReference type="AlphaFoldDB" id="A0A1H3KY74"/>
<dbReference type="SMART" id="SM00982">
    <property type="entry name" value="TRCF"/>
    <property type="match status" value="1"/>
</dbReference>
<name>A0A1H3KY74_9FIRM</name>
<evidence type="ECO:0000256" key="5">
    <source>
        <dbReference type="ARBA" id="ARBA00022801"/>
    </source>
</evidence>
<evidence type="ECO:0000313" key="17">
    <source>
        <dbReference type="Proteomes" id="UP000198625"/>
    </source>
</evidence>
<keyword evidence="3 13" id="KW-0547">Nucleotide-binding</keyword>
<evidence type="ECO:0000256" key="12">
    <source>
        <dbReference type="ARBA" id="ARBA00070128"/>
    </source>
</evidence>
<dbReference type="PROSITE" id="PS51192">
    <property type="entry name" value="HELICASE_ATP_BIND_1"/>
    <property type="match status" value="1"/>
</dbReference>
<dbReference type="InterPro" id="IPR041471">
    <property type="entry name" value="UvrB_inter"/>
</dbReference>
<dbReference type="EC" id="3.6.4.-" evidence="13"/>
<evidence type="ECO:0000256" key="9">
    <source>
        <dbReference type="ARBA" id="ARBA00023204"/>
    </source>
</evidence>
<evidence type="ECO:0000259" key="14">
    <source>
        <dbReference type="PROSITE" id="PS51192"/>
    </source>
</evidence>
<dbReference type="CDD" id="cd17991">
    <property type="entry name" value="DEXHc_TRCF"/>
    <property type="match status" value="1"/>
</dbReference>
<comment type="subcellular location">
    <subcellularLocation>
        <location evidence="1 13">Cytoplasm</location>
    </subcellularLocation>
</comment>
<keyword evidence="4 13" id="KW-0227">DNA damage</keyword>
<keyword evidence="7 13" id="KW-0067">ATP-binding</keyword>
<evidence type="ECO:0000256" key="6">
    <source>
        <dbReference type="ARBA" id="ARBA00022806"/>
    </source>
</evidence>
<comment type="similarity">
    <text evidence="11 13">In the C-terminal section; belongs to the helicase family. RecG subfamily.</text>
</comment>
<keyword evidence="9 13" id="KW-0234">DNA repair</keyword>
<dbReference type="HAMAP" id="MF_00969">
    <property type="entry name" value="TRCF"/>
    <property type="match status" value="1"/>
</dbReference>
<dbReference type="GO" id="GO:0005737">
    <property type="term" value="C:cytoplasm"/>
    <property type="evidence" value="ECO:0007669"/>
    <property type="project" value="UniProtKB-SubCell"/>
</dbReference>
<dbReference type="InterPro" id="IPR047112">
    <property type="entry name" value="RecG/Mfd"/>
</dbReference>
<dbReference type="SUPFAM" id="SSF141259">
    <property type="entry name" value="CarD-like"/>
    <property type="match status" value="1"/>
</dbReference>
<dbReference type="Pfam" id="PF00270">
    <property type="entry name" value="DEAD"/>
    <property type="match status" value="1"/>
</dbReference>